<proteinExistence type="predicted"/>
<evidence type="ECO:0000259" key="4">
    <source>
        <dbReference type="PROSITE" id="PS50943"/>
    </source>
</evidence>
<keyword evidence="2" id="KW-0238">DNA-binding</keyword>
<dbReference type="EMBL" id="CP071794">
    <property type="protein sequence ID" value="QTD54618.1"/>
    <property type="molecule type" value="Genomic_DNA"/>
</dbReference>
<dbReference type="RefSeq" id="WP_207986452.1">
    <property type="nucleotide sequence ID" value="NZ_CP071794.1"/>
</dbReference>
<feature type="domain" description="HTH cro/C1-type" evidence="4">
    <location>
        <begin position="21"/>
        <end position="75"/>
    </location>
</feature>
<evidence type="ECO:0000313" key="5">
    <source>
        <dbReference type="EMBL" id="QTD54618.1"/>
    </source>
</evidence>
<protein>
    <submittedName>
        <fullName evidence="5">Helix-turn-helix transcriptional regulator</fullName>
    </submittedName>
</protein>
<evidence type="ECO:0000313" key="6">
    <source>
        <dbReference type="Proteomes" id="UP000663923"/>
    </source>
</evidence>
<dbReference type="CDD" id="cd00093">
    <property type="entry name" value="HTH_XRE"/>
    <property type="match status" value="1"/>
</dbReference>
<reference evidence="5 6" key="1">
    <citation type="submission" date="2021-03" db="EMBL/GenBank/DDBJ databases">
        <title>Complete genome of Parasphingorhabdus_sp.JHSY0214.</title>
        <authorList>
            <person name="Yoo J.H."/>
            <person name="Bae J.W."/>
        </authorList>
    </citation>
    <scope>NUCLEOTIDE SEQUENCE [LARGE SCALE GENOMIC DNA]</scope>
    <source>
        <strain evidence="5 6">JHSY0214</strain>
    </source>
</reference>
<sequence length="81" mass="8810">MPRQSIKTDKDGNLKKLGDAIRAARKARGFSQEAFADAAGIDRSHMGKIERGERNLSVLNIIRIASALDDRASDVFRAAGL</sequence>
<keyword evidence="3" id="KW-0804">Transcription</keyword>
<dbReference type="Pfam" id="PF01381">
    <property type="entry name" value="HTH_3"/>
    <property type="match status" value="1"/>
</dbReference>
<name>A0ABX7T0X8_9SPHN</name>
<evidence type="ECO:0000256" key="3">
    <source>
        <dbReference type="ARBA" id="ARBA00023163"/>
    </source>
</evidence>
<keyword evidence="1" id="KW-0805">Transcription regulation</keyword>
<gene>
    <name evidence="5" type="ORF">J4G78_10075</name>
</gene>
<dbReference type="InterPro" id="IPR010982">
    <property type="entry name" value="Lambda_DNA-bd_dom_sf"/>
</dbReference>
<dbReference type="PANTHER" id="PTHR46797">
    <property type="entry name" value="HTH-TYPE TRANSCRIPTIONAL REGULATOR"/>
    <property type="match status" value="1"/>
</dbReference>
<dbReference type="SUPFAM" id="SSF47413">
    <property type="entry name" value="lambda repressor-like DNA-binding domains"/>
    <property type="match status" value="1"/>
</dbReference>
<accession>A0ABX7T0X8</accession>
<dbReference type="InterPro" id="IPR001387">
    <property type="entry name" value="Cro/C1-type_HTH"/>
</dbReference>
<dbReference type="SMART" id="SM00530">
    <property type="entry name" value="HTH_XRE"/>
    <property type="match status" value="1"/>
</dbReference>
<dbReference type="Gene3D" id="1.10.260.40">
    <property type="entry name" value="lambda repressor-like DNA-binding domains"/>
    <property type="match status" value="1"/>
</dbReference>
<evidence type="ECO:0000256" key="1">
    <source>
        <dbReference type="ARBA" id="ARBA00023015"/>
    </source>
</evidence>
<keyword evidence="6" id="KW-1185">Reference proteome</keyword>
<dbReference type="Proteomes" id="UP000663923">
    <property type="component" value="Chromosome"/>
</dbReference>
<evidence type="ECO:0000256" key="2">
    <source>
        <dbReference type="ARBA" id="ARBA00023125"/>
    </source>
</evidence>
<dbReference type="InterPro" id="IPR050807">
    <property type="entry name" value="TransReg_Diox_bact_type"/>
</dbReference>
<organism evidence="5 6">
    <name type="scientific">Parasphingorhabdus cellanae</name>
    <dbReference type="NCBI Taxonomy" id="2806553"/>
    <lineage>
        <taxon>Bacteria</taxon>
        <taxon>Pseudomonadati</taxon>
        <taxon>Pseudomonadota</taxon>
        <taxon>Alphaproteobacteria</taxon>
        <taxon>Sphingomonadales</taxon>
        <taxon>Sphingomonadaceae</taxon>
        <taxon>Parasphingorhabdus</taxon>
    </lineage>
</organism>
<dbReference type="PANTHER" id="PTHR46797:SF23">
    <property type="entry name" value="HTH-TYPE TRANSCRIPTIONAL REGULATOR SUTR"/>
    <property type="match status" value="1"/>
</dbReference>
<dbReference type="PROSITE" id="PS50943">
    <property type="entry name" value="HTH_CROC1"/>
    <property type="match status" value="1"/>
</dbReference>